<dbReference type="Proteomes" id="UP000244224">
    <property type="component" value="Unassembled WGS sequence"/>
</dbReference>
<comment type="subcellular location">
    <subcellularLocation>
        <location evidence="1">Cell envelope</location>
    </subcellularLocation>
</comment>
<comment type="similarity">
    <text evidence="2">Belongs to the bacterial solute-binding protein 2 family.</text>
</comment>
<keyword evidence="3" id="KW-0732">Signal</keyword>
<dbReference type="AlphaFoldDB" id="A0A2T6AU52"/>
<dbReference type="InterPro" id="IPR028082">
    <property type="entry name" value="Peripla_BP_I"/>
</dbReference>
<name>A0A2T6AU52_9RHOB</name>
<dbReference type="Gene3D" id="3.40.50.2300">
    <property type="match status" value="2"/>
</dbReference>
<proteinExistence type="inferred from homology"/>
<evidence type="ECO:0000313" key="6">
    <source>
        <dbReference type="Proteomes" id="UP000244224"/>
    </source>
</evidence>
<keyword evidence="6" id="KW-1185">Reference proteome</keyword>
<gene>
    <name evidence="5" type="ORF">C8N34_11399</name>
</gene>
<evidence type="ECO:0000259" key="4">
    <source>
        <dbReference type="Pfam" id="PF13407"/>
    </source>
</evidence>
<dbReference type="NCBIfam" id="NF008185">
    <property type="entry name" value="PRK10936.1"/>
    <property type="match status" value="1"/>
</dbReference>
<dbReference type="PANTHER" id="PTHR46847">
    <property type="entry name" value="D-ALLOSE-BINDING PERIPLASMIC PROTEIN-RELATED"/>
    <property type="match status" value="1"/>
</dbReference>
<comment type="caution">
    <text evidence="5">The sequence shown here is derived from an EMBL/GenBank/DDBJ whole genome shotgun (WGS) entry which is preliminary data.</text>
</comment>
<evidence type="ECO:0000256" key="2">
    <source>
        <dbReference type="ARBA" id="ARBA00007639"/>
    </source>
</evidence>
<evidence type="ECO:0000256" key="1">
    <source>
        <dbReference type="ARBA" id="ARBA00004196"/>
    </source>
</evidence>
<organism evidence="5 6">
    <name type="scientific">Gemmobacter caeni</name>
    <dbReference type="NCBI Taxonomy" id="589035"/>
    <lineage>
        <taxon>Bacteria</taxon>
        <taxon>Pseudomonadati</taxon>
        <taxon>Pseudomonadota</taxon>
        <taxon>Alphaproteobacteria</taxon>
        <taxon>Rhodobacterales</taxon>
        <taxon>Paracoccaceae</taxon>
        <taxon>Gemmobacter</taxon>
    </lineage>
</organism>
<protein>
    <submittedName>
        <fullName evidence="5">Monosaccharide ABC transporter substrate-binding protein (CUT2 family)</fullName>
    </submittedName>
</protein>
<feature type="domain" description="Periplasmic binding protein" evidence="4">
    <location>
        <begin position="40"/>
        <end position="291"/>
    </location>
</feature>
<evidence type="ECO:0000256" key="3">
    <source>
        <dbReference type="ARBA" id="ARBA00022729"/>
    </source>
</evidence>
<dbReference type="InterPro" id="IPR025997">
    <property type="entry name" value="SBP_2_dom"/>
</dbReference>
<dbReference type="PANTHER" id="PTHR46847:SF1">
    <property type="entry name" value="D-ALLOSE-BINDING PERIPLASMIC PROTEIN-RELATED"/>
    <property type="match status" value="1"/>
</dbReference>
<dbReference type="GO" id="GO:0030313">
    <property type="term" value="C:cell envelope"/>
    <property type="evidence" value="ECO:0007669"/>
    <property type="project" value="UniProtKB-SubCell"/>
</dbReference>
<evidence type="ECO:0000313" key="5">
    <source>
        <dbReference type="EMBL" id="PTX47343.1"/>
    </source>
</evidence>
<dbReference type="EMBL" id="QBKP01000013">
    <property type="protein sequence ID" value="PTX47343.1"/>
    <property type="molecule type" value="Genomic_DNA"/>
</dbReference>
<reference evidence="5 6" key="1">
    <citation type="submission" date="2018-04" db="EMBL/GenBank/DDBJ databases">
        <title>Genomic Encyclopedia of Archaeal and Bacterial Type Strains, Phase II (KMG-II): from individual species to whole genera.</title>
        <authorList>
            <person name="Goeker M."/>
        </authorList>
    </citation>
    <scope>NUCLEOTIDE SEQUENCE [LARGE SCALE GENOMIC DNA]</scope>
    <source>
        <strain evidence="5 6">DSM 21823</strain>
    </source>
</reference>
<dbReference type="CDD" id="cd06306">
    <property type="entry name" value="PBP1_TorT-like"/>
    <property type="match status" value="1"/>
</dbReference>
<dbReference type="GO" id="GO:0030246">
    <property type="term" value="F:carbohydrate binding"/>
    <property type="evidence" value="ECO:0007669"/>
    <property type="project" value="UniProtKB-ARBA"/>
</dbReference>
<dbReference type="SUPFAM" id="SSF53822">
    <property type="entry name" value="Periplasmic binding protein-like I"/>
    <property type="match status" value="1"/>
</dbReference>
<accession>A0A2T6AU52</accession>
<dbReference type="Pfam" id="PF13407">
    <property type="entry name" value="Peripla_BP_4"/>
    <property type="match status" value="1"/>
</dbReference>
<sequence length="326" mass="34265">MSNRVERIRKDYRRIIGAAIFALCGLFGGTAWADGRTLCVLVPHFKDEYWLSVAYGVEQRSEDLGFSVHFFEAGGYDALENQLRQIDACRALQPVAILIGAVSSDAPGLLTAVEVASRSHPVIGLVNELHSDALATQVGVDWANMGRALGSHLADRYPGRGAPVEAVLLSGPPKAGWVAPLERGLMEGLVGSSVTIVATYGADTGTAEQLRLVEKARAEHPQAGLVIGTAPAIEAAMALETGDDGPALAATYSSHSIARGLVGRQVLAAPFDDPVQQGRLAVDAAEAILGGAAIDKDIRTEIRVLTGGLDPSDIALSPADYFPHLD</sequence>